<feature type="region of interest" description="Disordered" evidence="1">
    <location>
        <begin position="87"/>
        <end position="118"/>
    </location>
</feature>
<dbReference type="Proteomes" id="UP000195331">
    <property type="component" value="Chromosome"/>
</dbReference>
<reference evidence="2 3" key="1">
    <citation type="submission" date="2017-04" db="EMBL/GenBank/DDBJ databases">
        <title>Whole Genome Sequence of 1,4-Dioxane Degrading Bacterium Mycobacterium dioxanotrophicus PH-06.</title>
        <authorList>
            <person name="He Y."/>
        </authorList>
    </citation>
    <scope>NUCLEOTIDE SEQUENCE [LARGE SCALE GENOMIC DNA]</scope>
    <source>
        <strain evidence="2 3">PH-06</strain>
    </source>
</reference>
<proteinExistence type="predicted"/>
<organism evidence="2 3">
    <name type="scientific">Mycobacterium dioxanotrophicus</name>
    <dbReference type="NCBI Taxonomy" id="482462"/>
    <lineage>
        <taxon>Bacteria</taxon>
        <taxon>Bacillati</taxon>
        <taxon>Actinomycetota</taxon>
        <taxon>Actinomycetes</taxon>
        <taxon>Mycobacteriales</taxon>
        <taxon>Mycobacteriaceae</taxon>
        <taxon>Mycobacterium</taxon>
    </lineage>
</organism>
<dbReference type="KEGG" id="mdx:BTO20_11230"/>
<evidence type="ECO:0000256" key="1">
    <source>
        <dbReference type="SAM" id="MobiDB-lite"/>
    </source>
</evidence>
<gene>
    <name evidence="2" type="ORF">BTO20_11230</name>
</gene>
<dbReference type="AlphaFoldDB" id="A0A1Y0C1M3"/>
<evidence type="ECO:0000313" key="3">
    <source>
        <dbReference type="Proteomes" id="UP000195331"/>
    </source>
</evidence>
<evidence type="ECO:0000313" key="2">
    <source>
        <dbReference type="EMBL" id="ART69081.1"/>
    </source>
</evidence>
<accession>A0A1Y0C1M3</accession>
<dbReference type="EMBL" id="CP020809">
    <property type="protein sequence ID" value="ART69081.1"/>
    <property type="molecule type" value="Genomic_DNA"/>
</dbReference>
<protein>
    <submittedName>
        <fullName evidence="2">Uncharacterized protein</fullName>
    </submittedName>
</protein>
<keyword evidence="3" id="KW-1185">Reference proteome</keyword>
<name>A0A1Y0C1M3_9MYCO</name>
<sequence>MVDKVTARWFWPVVNAALNAVADGIDLGLRTVCPANHTPPNLLDPPAAECTCPTVECPLRAEDICDEAEADEDYLYATTWADYHAKKPDSPRAEGTQCADSFGEVGGHESPSPERPPSDLLYEAALGLEWFVGLDGTRPPLERCQQLVAELRDLAAQFEADESESDRPVSQEDLAAHITAIRNAYVRATGSDASDDAIAASLLADYRVTK</sequence>